<accession>U5W4T3</accession>
<dbReference type="InterPro" id="IPR036513">
    <property type="entry name" value="STAS_dom_sf"/>
</dbReference>
<dbReference type="RefSeq" id="WP_023363513.1">
    <property type="nucleotide sequence ID" value="NC_022657.1"/>
</dbReference>
<dbReference type="Pfam" id="PF13466">
    <property type="entry name" value="STAS_2"/>
    <property type="match status" value="1"/>
</dbReference>
<protein>
    <recommendedName>
        <fullName evidence="1">STAS domain-containing protein</fullName>
    </recommendedName>
</protein>
<dbReference type="eggNOG" id="COG1366">
    <property type="taxonomic scope" value="Bacteria"/>
</dbReference>
<sequence>MLSSPHRTVVAAVVGLDDVVIATVYTHTETDDQAPDLHVITVDGDVDRDTAPYLERALVRGLSVGQRVCCDLSRADFFGSAGAKVLFTAAATGGAFRVRGARGITRLVLDAVGFNRTLLVD</sequence>
<evidence type="ECO:0000313" key="3">
    <source>
        <dbReference type="Proteomes" id="UP000017746"/>
    </source>
</evidence>
<dbReference type="EMBL" id="CP006272">
    <property type="protein sequence ID" value="AGZ42946.1"/>
    <property type="molecule type" value="Genomic_DNA"/>
</dbReference>
<dbReference type="AlphaFoldDB" id="U5W4T3"/>
<keyword evidence="3" id="KW-1185">Reference proteome</keyword>
<dbReference type="SUPFAM" id="SSF52091">
    <property type="entry name" value="SpoIIaa-like"/>
    <property type="match status" value="1"/>
</dbReference>
<dbReference type="InterPro" id="IPR002645">
    <property type="entry name" value="STAS_dom"/>
</dbReference>
<gene>
    <name evidence="2" type="ORF">AFR_23380</name>
</gene>
<dbReference type="Gene3D" id="3.30.750.24">
    <property type="entry name" value="STAS domain"/>
    <property type="match status" value="1"/>
</dbReference>
<dbReference type="OrthoDB" id="3385404at2"/>
<dbReference type="KEGG" id="afs:AFR_23380"/>
<reference evidence="2 3" key="1">
    <citation type="journal article" date="2014" name="J. Biotechnol.">
        <title>Complete genome sequence of the actinobacterium Actinoplanes friuliensis HAG 010964, producer of the lipopeptide antibiotic friulimycin.</title>
        <authorList>
            <person name="Ruckert C."/>
            <person name="Szczepanowski R."/>
            <person name="Albersmeier A."/>
            <person name="Goesmann A."/>
            <person name="Fischer N."/>
            <person name="Steinkamper A."/>
            <person name="Puhler A."/>
            <person name="Biener R."/>
            <person name="Schwartz D."/>
            <person name="Kalinowski J."/>
        </authorList>
    </citation>
    <scope>NUCLEOTIDE SEQUENCE [LARGE SCALE GENOMIC DNA]</scope>
    <source>
        <strain evidence="2 3">DSM 7358</strain>
    </source>
</reference>
<dbReference type="Proteomes" id="UP000017746">
    <property type="component" value="Chromosome"/>
</dbReference>
<dbReference type="PATRIC" id="fig|1246995.3.peg.4738"/>
<feature type="domain" description="STAS" evidence="1">
    <location>
        <begin position="27"/>
        <end position="121"/>
    </location>
</feature>
<name>U5W4T3_9ACTN</name>
<organism evidence="2 3">
    <name type="scientific">Actinoplanes friuliensis DSM 7358</name>
    <dbReference type="NCBI Taxonomy" id="1246995"/>
    <lineage>
        <taxon>Bacteria</taxon>
        <taxon>Bacillati</taxon>
        <taxon>Actinomycetota</taxon>
        <taxon>Actinomycetes</taxon>
        <taxon>Micromonosporales</taxon>
        <taxon>Micromonosporaceae</taxon>
        <taxon>Actinoplanes</taxon>
    </lineage>
</organism>
<dbReference type="HOGENOM" id="CLU_2033086_0_0_11"/>
<evidence type="ECO:0000313" key="2">
    <source>
        <dbReference type="EMBL" id="AGZ42946.1"/>
    </source>
</evidence>
<proteinExistence type="predicted"/>
<dbReference type="STRING" id="1246995.AFR_23380"/>
<evidence type="ECO:0000259" key="1">
    <source>
        <dbReference type="PROSITE" id="PS50801"/>
    </source>
</evidence>
<dbReference type="PROSITE" id="PS50801">
    <property type="entry name" value="STAS"/>
    <property type="match status" value="1"/>
</dbReference>
<dbReference type="InterPro" id="IPR058548">
    <property type="entry name" value="MlaB-like_STAS"/>
</dbReference>